<dbReference type="InterPro" id="IPR051736">
    <property type="entry name" value="DnaJ-B11-like"/>
</dbReference>
<dbReference type="Pfam" id="PF01556">
    <property type="entry name" value="DnaJ_C"/>
    <property type="match status" value="1"/>
</dbReference>
<dbReference type="Gene3D" id="2.60.260.20">
    <property type="entry name" value="Urease metallochaperone UreE, N-terminal domain"/>
    <property type="match status" value="2"/>
</dbReference>
<sequence>MCSKFRMNFGIILPLFYLLLPLLVECGRDFYKILGVPKDANINQIKKAYRKIAKDLHPDKHPDDELAHEKFQDLGAAYEVLSDKEKRATYDRHGEEGVNKMGGGHGGHDPFASFFGDFFGGGHGDRDEETPKGADVVIELFVTLEEVYNGHFVEVKRKKAAYKPTSGTRQCNCRHEMRTEQMGMGRFQMYQVKVCDECPNVKLVQENKALEVEVEVGANDGHEQVFSGEGEPHIEGEPGDLKFRTRIKKHKRFERKGDDLYTNVTISLQDALNGFEMEIDHLDGHKVKVVREGVTWPGARIRKKDEGMPSLTDNNQKGVLYITFDVAFPKAALTEEQKQLIKDILKQDEVKPLNYNGLQGY</sequence>
<organism evidence="6 7">
    <name type="scientific">Diploscapter pachys</name>
    <dbReference type="NCBI Taxonomy" id="2018661"/>
    <lineage>
        <taxon>Eukaryota</taxon>
        <taxon>Metazoa</taxon>
        <taxon>Ecdysozoa</taxon>
        <taxon>Nematoda</taxon>
        <taxon>Chromadorea</taxon>
        <taxon>Rhabditida</taxon>
        <taxon>Rhabditina</taxon>
        <taxon>Rhabditomorpha</taxon>
        <taxon>Rhabditoidea</taxon>
        <taxon>Rhabditidae</taxon>
        <taxon>Diploscapter</taxon>
    </lineage>
</organism>
<feature type="chain" id="PRO_5012335773" description="DnaJ homolog dnj-20" evidence="4">
    <location>
        <begin position="27"/>
        <end position="361"/>
    </location>
</feature>
<proteinExistence type="predicted"/>
<dbReference type="InterPro" id="IPR036869">
    <property type="entry name" value="J_dom_sf"/>
</dbReference>
<dbReference type="CDD" id="cd10747">
    <property type="entry name" value="DnaJ_C"/>
    <property type="match status" value="1"/>
</dbReference>
<dbReference type="SUPFAM" id="SSF46565">
    <property type="entry name" value="Chaperone J-domain"/>
    <property type="match status" value="1"/>
</dbReference>
<feature type="signal peptide" evidence="4">
    <location>
        <begin position="1"/>
        <end position="26"/>
    </location>
</feature>
<keyword evidence="7" id="KW-1185">Reference proteome</keyword>
<dbReference type="Pfam" id="PF00226">
    <property type="entry name" value="DnaJ"/>
    <property type="match status" value="1"/>
</dbReference>
<reference evidence="6 7" key="1">
    <citation type="journal article" date="2017" name="Curr. Biol.">
        <title>Genome architecture and evolution of a unichromosomal asexual nematode.</title>
        <authorList>
            <person name="Fradin H."/>
            <person name="Zegar C."/>
            <person name="Gutwein M."/>
            <person name="Lucas J."/>
            <person name="Kovtun M."/>
            <person name="Corcoran D."/>
            <person name="Baugh L.R."/>
            <person name="Kiontke K."/>
            <person name="Gunsalus K."/>
            <person name="Fitch D.H."/>
            <person name="Piano F."/>
        </authorList>
    </citation>
    <scope>NUCLEOTIDE SEQUENCE [LARGE SCALE GENOMIC DNA]</scope>
    <source>
        <strain evidence="6">PF1309</strain>
    </source>
</reference>
<dbReference type="GO" id="GO:0051082">
    <property type="term" value="F:unfolded protein binding"/>
    <property type="evidence" value="ECO:0007669"/>
    <property type="project" value="InterPro"/>
</dbReference>
<feature type="domain" description="J" evidence="5">
    <location>
        <begin position="29"/>
        <end position="94"/>
    </location>
</feature>
<evidence type="ECO:0000313" key="6">
    <source>
        <dbReference type="EMBL" id="PAV72300.1"/>
    </source>
</evidence>
<dbReference type="GO" id="GO:0006457">
    <property type="term" value="P:protein folding"/>
    <property type="evidence" value="ECO:0007669"/>
    <property type="project" value="InterPro"/>
</dbReference>
<evidence type="ECO:0000256" key="4">
    <source>
        <dbReference type="SAM" id="SignalP"/>
    </source>
</evidence>
<dbReference type="AlphaFoldDB" id="A0A2A2KEG1"/>
<keyword evidence="1 4" id="KW-0732">Signal</keyword>
<name>A0A2A2KEG1_9BILA</name>
<gene>
    <name evidence="6" type="ORF">WR25_00096</name>
</gene>
<protein>
    <recommendedName>
        <fullName evidence="2">DnaJ homolog dnj-20</fullName>
    </recommendedName>
    <alternativeName>
        <fullName evidence="3">DnaJ domain protein 20</fullName>
    </alternativeName>
</protein>
<dbReference type="InterPro" id="IPR002939">
    <property type="entry name" value="DnaJ_C"/>
</dbReference>
<dbReference type="CDD" id="cd06257">
    <property type="entry name" value="DnaJ"/>
    <property type="match status" value="1"/>
</dbReference>
<dbReference type="Gene3D" id="1.10.287.110">
    <property type="entry name" value="DnaJ domain"/>
    <property type="match status" value="1"/>
</dbReference>
<evidence type="ECO:0000259" key="5">
    <source>
        <dbReference type="PROSITE" id="PS50076"/>
    </source>
</evidence>
<dbReference type="SMART" id="SM00271">
    <property type="entry name" value="DnaJ"/>
    <property type="match status" value="1"/>
</dbReference>
<dbReference type="PRINTS" id="PR00625">
    <property type="entry name" value="JDOMAIN"/>
</dbReference>
<evidence type="ECO:0000313" key="7">
    <source>
        <dbReference type="Proteomes" id="UP000218231"/>
    </source>
</evidence>
<dbReference type="SUPFAM" id="SSF49493">
    <property type="entry name" value="HSP40/DnaJ peptide-binding domain"/>
    <property type="match status" value="2"/>
</dbReference>
<dbReference type="PROSITE" id="PS00636">
    <property type="entry name" value="DNAJ_1"/>
    <property type="match status" value="1"/>
</dbReference>
<dbReference type="Proteomes" id="UP000218231">
    <property type="component" value="Unassembled WGS sequence"/>
</dbReference>
<dbReference type="STRING" id="2018661.A0A2A2KEG1"/>
<dbReference type="FunFam" id="2.60.260.20:FF:000013">
    <property type="entry name" value="DnaJ subfamily B member 11"/>
    <property type="match status" value="1"/>
</dbReference>
<evidence type="ECO:0000256" key="2">
    <source>
        <dbReference type="ARBA" id="ARBA00069674"/>
    </source>
</evidence>
<dbReference type="EMBL" id="LIAE01008837">
    <property type="protein sequence ID" value="PAV72300.1"/>
    <property type="molecule type" value="Genomic_DNA"/>
</dbReference>
<dbReference type="InterPro" id="IPR001623">
    <property type="entry name" value="DnaJ_domain"/>
</dbReference>
<dbReference type="PANTHER" id="PTHR44298">
    <property type="entry name" value="DNAJ HOMOLOG SUBFAMILY B MEMBER 11"/>
    <property type="match status" value="1"/>
</dbReference>
<comment type="caution">
    <text evidence="6">The sequence shown here is derived from an EMBL/GenBank/DDBJ whole genome shotgun (WGS) entry which is preliminary data.</text>
</comment>
<dbReference type="GO" id="GO:0005783">
    <property type="term" value="C:endoplasmic reticulum"/>
    <property type="evidence" value="ECO:0007669"/>
    <property type="project" value="TreeGrafter"/>
</dbReference>
<dbReference type="OrthoDB" id="550424at2759"/>
<evidence type="ECO:0000256" key="1">
    <source>
        <dbReference type="ARBA" id="ARBA00022729"/>
    </source>
</evidence>
<evidence type="ECO:0000256" key="3">
    <source>
        <dbReference type="ARBA" id="ARBA00077014"/>
    </source>
</evidence>
<dbReference type="PANTHER" id="PTHR44298:SF1">
    <property type="entry name" value="DNAJ HOMOLOG SUBFAMILY B MEMBER 11"/>
    <property type="match status" value="1"/>
</dbReference>
<dbReference type="GO" id="GO:0051787">
    <property type="term" value="F:misfolded protein binding"/>
    <property type="evidence" value="ECO:0007669"/>
    <property type="project" value="TreeGrafter"/>
</dbReference>
<dbReference type="InterPro" id="IPR008971">
    <property type="entry name" value="HSP40/DnaJ_pept-bd"/>
</dbReference>
<dbReference type="PROSITE" id="PS50076">
    <property type="entry name" value="DNAJ_2"/>
    <property type="match status" value="1"/>
</dbReference>
<accession>A0A2A2KEG1</accession>
<dbReference type="InterPro" id="IPR018253">
    <property type="entry name" value="DnaJ_domain_CS"/>
</dbReference>